<dbReference type="Proteomes" id="UP001055200">
    <property type="component" value="Chromosome"/>
</dbReference>
<reference evidence="1" key="1">
    <citation type="submission" date="2022-08" db="EMBL/GenBank/DDBJ databases">
        <title>Complete genome sequence of 14 non-tuberculosis mycobacteria type-strains.</title>
        <authorList>
            <person name="Igarashi Y."/>
            <person name="Osugi A."/>
            <person name="Mitarai S."/>
        </authorList>
    </citation>
    <scope>NUCLEOTIDE SEQUENCE</scope>
    <source>
        <strain evidence="1">DSM 45575</strain>
    </source>
</reference>
<proteinExistence type="predicted"/>
<protein>
    <recommendedName>
        <fullName evidence="3">GNAT family N-acetyltransferase</fullName>
    </recommendedName>
</protein>
<evidence type="ECO:0000313" key="2">
    <source>
        <dbReference type="Proteomes" id="UP001055200"/>
    </source>
</evidence>
<name>A0ABY3U579_9MYCO</name>
<organism evidence="1 2">
    <name type="scientific">Mycolicibacillus parakoreensis</name>
    <dbReference type="NCBI Taxonomy" id="1069221"/>
    <lineage>
        <taxon>Bacteria</taxon>
        <taxon>Bacillati</taxon>
        <taxon>Actinomycetota</taxon>
        <taxon>Actinomycetes</taxon>
        <taxon>Mycobacteriales</taxon>
        <taxon>Mycobacteriaceae</taxon>
        <taxon>Mycolicibacillus</taxon>
    </lineage>
</organism>
<evidence type="ECO:0000313" key="1">
    <source>
        <dbReference type="EMBL" id="ULN52569.1"/>
    </source>
</evidence>
<accession>A0ABY3U579</accession>
<evidence type="ECO:0008006" key="3">
    <source>
        <dbReference type="Google" id="ProtNLM"/>
    </source>
</evidence>
<gene>
    <name evidence="1" type="ORF">MIU77_17310</name>
</gene>
<sequence>MRVKGGAHRTLRADLLADATELRDFMVEAFIADPELARAAAREYGKLVDDLAAGRECWLYRWQLPDDVPQSYEGTPGDILVLGVDDRLRERD</sequence>
<dbReference type="EMBL" id="CP092365">
    <property type="protein sequence ID" value="ULN52569.1"/>
    <property type="molecule type" value="Genomic_DNA"/>
</dbReference>
<keyword evidence="2" id="KW-1185">Reference proteome</keyword>
<dbReference type="RefSeq" id="WP_240170841.1">
    <property type="nucleotide sequence ID" value="NZ_CP092365.1"/>
</dbReference>